<reference evidence="3" key="1">
    <citation type="submission" date="2007-07" db="EMBL/GenBank/DDBJ databases">
        <title>PCAP assembly of the Caenorhabditis remanei genome.</title>
        <authorList>
            <consortium name="The Caenorhabditis remanei Sequencing Consortium"/>
            <person name="Wilson R.K."/>
        </authorList>
    </citation>
    <scope>NUCLEOTIDE SEQUENCE [LARGE SCALE GENOMIC DNA]</scope>
    <source>
        <strain evidence="3">PB4641</strain>
    </source>
</reference>
<evidence type="ECO:0000313" key="3">
    <source>
        <dbReference type="EMBL" id="EFO90182.1"/>
    </source>
</evidence>
<feature type="region of interest" description="Disordered" evidence="2">
    <location>
        <begin position="1"/>
        <end position="22"/>
    </location>
</feature>
<protein>
    <submittedName>
        <fullName evidence="3">Uncharacterized protein</fullName>
    </submittedName>
</protein>
<evidence type="ECO:0000256" key="2">
    <source>
        <dbReference type="SAM" id="MobiDB-lite"/>
    </source>
</evidence>
<dbReference type="InParanoid" id="E3N992"/>
<feature type="coiled-coil region" evidence="1">
    <location>
        <begin position="53"/>
        <end position="104"/>
    </location>
</feature>
<gene>
    <name evidence="3" type="ORF">CRE_24191</name>
</gene>
<keyword evidence="4" id="KW-1185">Reference proteome</keyword>
<evidence type="ECO:0000313" key="4">
    <source>
        <dbReference type="Proteomes" id="UP000008281"/>
    </source>
</evidence>
<dbReference type="HOGENOM" id="CLU_2199408_0_0_1"/>
<feature type="compositionally biased region" description="Basic and acidic residues" evidence="2">
    <location>
        <begin position="13"/>
        <end position="22"/>
    </location>
</feature>
<evidence type="ECO:0000256" key="1">
    <source>
        <dbReference type="SAM" id="Coils"/>
    </source>
</evidence>
<sequence>MPIPASLLASQEDLDKRAAQGERHWDNEDYEFNLQLNAVHKNMEFLLKEKPSHAKLVELCEKLKLEKKFTERQSQTIDDLHNALEAEKLKSKKLEEELKKERTRNFQL</sequence>
<dbReference type="AlphaFoldDB" id="E3N992"/>
<name>E3N992_CAERE</name>
<organism evidence="4">
    <name type="scientific">Caenorhabditis remanei</name>
    <name type="common">Caenorhabditis vulgaris</name>
    <dbReference type="NCBI Taxonomy" id="31234"/>
    <lineage>
        <taxon>Eukaryota</taxon>
        <taxon>Metazoa</taxon>
        <taxon>Ecdysozoa</taxon>
        <taxon>Nematoda</taxon>
        <taxon>Chromadorea</taxon>
        <taxon>Rhabditida</taxon>
        <taxon>Rhabditina</taxon>
        <taxon>Rhabditomorpha</taxon>
        <taxon>Rhabditoidea</taxon>
        <taxon>Rhabditidae</taxon>
        <taxon>Peloderinae</taxon>
        <taxon>Caenorhabditis</taxon>
    </lineage>
</organism>
<proteinExistence type="predicted"/>
<dbReference type="EMBL" id="DS268563">
    <property type="protein sequence ID" value="EFO90182.1"/>
    <property type="molecule type" value="Genomic_DNA"/>
</dbReference>
<keyword evidence="1" id="KW-0175">Coiled coil</keyword>
<accession>E3N992</accession>
<dbReference type="Proteomes" id="UP000008281">
    <property type="component" value="Unassembled WGS sequence"/>
</dbReference>